<keyword evidence="2" id="KW-1185">Reference proteome</keyword>
<dbReference type="Proteomes" id="UP001165065">
    <property type="component" value="Unassembled WGS sequence"/>
</dbReference>
<accession>A0A9W7GIV5</accession>
<sequence length="357" mass="39295">MGLRSTITDGEEDGDAVAEFSVWYKYATLPRNVEAGGNTSGWGVKASLRLTGSVTYCDVDCVGRWAVVVKEDEPCTVYLYDLGGEEGGRGRGEDYMGGGLSIGGRVKAVNVETGGGRVVVGTREGGIEVWDMVKMTRIWDIKGVCRGSEGTSVKSIHLNTAGGRIEDIGFFTEHSGSTDQLSAFTNEPVRILRYWERSGRRGEGEGSDGASESGGWECTTTVRHRLQEHTLEYRGRVLAVFGVEVLDSNRVRSTERAVVKLYHVTGGRAWDEALGRWMGKGNVAMRGGVRDEREEGGGGEQPKIPSVILRRRVESRHWGTHRVYNRFFSNVVSMNDDYLACNVGARGMVYWDMRGEE</sequence>
<dbReference type="EMBL" id="BRYA01000276">
    <property type="protein sequence ID" value="GMI46010.1"/>
    <property type="molecule type" value="Genomic_DNA"/>
</dbReference>
<dbReference type="AlphaFoldDB" id="A0A9W7GIV5"/>
<dbReference type="InterPro" id="IPR036322">
    <property type="entry name" value="WD40_repeat_dom_sf"/>
</dbReference>
<dbReference type="OrthoDB" id="10418423at2759"/>
<reference evidence="2" key="1">
    <citation type="journal article" date="2023" name="Commun. Biol.">
        <title>Genome analysis of Parmales, the sister group of diatoms, reveals the evolutionary specialization of diatoms from phago-mixotrophs to photoautotrophs.</title>
        <authorList>
            <person name="Ban H."/>
            <person name="Sato S."/>
            <person name="Yoshikawa S."/>
            <person name="Yamada K."/>
            <person name="Nakamura Y."/>
            <person name="Ichinomiya M."/>
            <person name="Sato N."/>
            <person name="Blanc-Mathieu R."/>
            <person name="Endo H."/>
            <person name="Kuwata A."/>
            <person name="Ogata H."/>
        </authorList>
    </citation>
    <scope>NUCLEOTIDE SEQUENCE [LARGE SCALE GENOMIC DNA]</scope>
</reference>
<evidence type="ECO:0000313" key="2">
    <source>
        <dbReference type="Proteomes" id="UP001165065"/>
    </source>
</evidence>
<evidence type="ECO:0000313" key="1">
    <source>
        <dbReference type="EMBL" id="GMI46010.1"/>
    </source>
</evidence>
<organism evidence="1 2">
    <name type="scientific">Triparma columacea</name>
    <dbReference type="NCBI Taxonomy" id="722753"/>
    <lineage>
        <taxon>Eukaryota</taxon>
        <taxon>Sar</taxon>
        <taxon>Stramenopiles</taxon>
        <taxon>Ochrophyta</taxon>
        <taxon>Bolidophyceae</taxon>
        <taxon>Parmales</taxon>
        <taxon>Triparmaceae</taxon>
        <taxon>Triparma</taxon>
    </lineage>
</organism>
<comment type="caution">
    <text evidence="1">The sequence shown here is derived from an EMBL/GenBank/DDBJ whole genome shotgun (WGS) entry which is preliminary data.</text>
</comment>
<name>A0A9W7GIV5_9STRA</name>
<proteinExistence type="predicted"/>
<gene>
    <name evidence="1" type="ORF">TrCOL_g12727</name>
</gene>
<protein>
    <submittedName>
        <fullName evidence="1">Uncharacterized protein</fullName>
    </submittedName>
</protein>
<dbReference type="SUPFAM" id="SSF50978">
    <property type="entry name" value="WD40 repeat-like"/>
    <property type="match status" value="1"/>
</dbReference>